<reference evidence="1" key="2">
    <citation type="submission" date="2020-05" db="EMBL/GenBank/DDBJ databases">
        <authorList>
            <person name="Kim H.-S."/>
            <person name="Proctor R.H."/>
            <person name="Brown D.W."/>
        </authorList>
    </citation>
    <scope>NUCLEOTIDE SEQUENCE</scope>
    <source>
        <strain evidence="1">NRRL 22465</strain>
    </source>
</reference>
<dbReference type="Proteomes" id="UP000635477">
    <property type="component" value="Unassembled WGS sequence"/>
</dbReference>
<protein>
    <submittedName>
        <fullName evidence="1">Uncharacterized protein</fullName>
    </submittedName>
</protein>
<evidence type="ECO:0000313" key="1">
    <source>
        <dbReference type="EMBL" id="KAF4974812.1"/>
    </source>
</evidence>
<dbReference type="InterPro" id="IPR011042">
    <property type="entry name" value="6-blade_b-propeller_TolB-like"/>
</dbReference>
<name>A0A8H4UE80_9HYPO</name>
<reference evidence="1" key="1">
    <citation type="journal article" date="2020" name="BMC Genomics">
        <title>Correction to: Identification and distribution of gene clusters required for synthesis of sphingolipid metabolism inhibitors in diverse species of the filamentous fungus Fusarium.</title>
        <authorList>
            <person name="Kim H.S."/>
            <person name="Lohmar J.M."/>
            <person name="Busman M."/>
            <person name="Brown D.W."/>
            <person name="Naumann T.A."/>
            <person name="Divon H.H."/>
            <person name="Lysoe E."/>
            <person name="Uhlig S."/>
            <person name="Proctor R.H."/>
        </authorList>
    </citation>
    <scope>NUCLEOTIDE SEQUENCE</scope>
    <source>
        <strain evidence="1">NRRL 22465</strain>
    </source>
</reference>
<dbReference type="PANTHER" id="PTHR11799:SF30">
    <property type="entry name" value="SERUM PARAOXONASE_ARYLESTERASE 2"/>
    <property type="match status" value="1"/>
</dbReference>
<organism evidence="1 2">
    <name type="scientific">Fusarium zealandicum</name>
    <dbReference type="NCBI Taxonomy" id="1053134"/>
    <lineage>
        <taxon>Eukaryota</taxon>
        <taxon>Fungi</taxon>
        <taxon>Dikarya</taxon>
        <taxon>Ascomycota</taxon>
        <taxon>Pezizomycotina</taxon>
        <taxon>Sordariomycetes</taxon>
        <taxon>Hypocreomycetidae</taxon>
        <taxon>Hypocreales</taxon>
        <taxon>Nectriaceae</taxon>
        <taxon>Fusarium</taxon>
        <taxon>Fusarium staphyleae species complex</taxon>
    </lineage>
</organism>
<dbReference type="InterPro" id="IPR051288">
    <property type="entry name" value="Serum_paraoxonase/arylesterase"/>
</dbReference>
<evidence type="ECO:0000313" key="2">
    <source>
        <dbReference type="Proteomes" id="UP000635477"/>
    </source>
</evidence>
<keyword evidence="2" id="KW-1185">Reference proteome</keyword>
<comment type="caution">
    <text evidence="1">The sequence shown here is derived from an EMBL/GenBank/DDBJ whole genome shotgun (WGS) entry which is preliminary data.</text>
</comment>
<dbReference type="Gene3D" id="2.120.10.30">
    <property type="entry name" value="TolB, C-terminal domain"/>
    <property type="match status" value="1"/>
</dbReference>
<sequence length="407" mass="45021">MFKTVAVSLNQVQSCEFADQLQSVAALAALFVPLYERSGVLPTFYKNAPARLSKVNTLGSYEIKFQDQMRSCEDVLLIEQHHLAIVACDAGRERWNTVMGISLPGDVSSAELWAYNYESSSKPEAESLTRVQLEDFPSTQDFHTLGIAYDQETSSLFVTNHAKAGPRIEVFKLDIESLTATYIRTIRHPLIHAPNAISLINSHEFYVTNAHGISMKQSKILSLVETYLSIPLGTVVYVNLEDAQPQAKVVARVAFANGVEILNSSTVAVASTSRVAVCLFNTPDKTTFELHSKIRLPFLPDNLSWSGGKLLIAGHAHAPSLTKFTHTRHICNDAEELRNAATDMREYCATGEATSWVSEWSEEEGLKHLYVDTKYPTSTTACKDSARGVGIVSGLYSKGLLVWREDR</sequence>
<dbReference type="AlphaFoldDB" id="A0A8H4UE80"/>
<accession>A0A8H4UE80</accession>
<gene>
    <name evidence="1" type="ORF">FZEAL_8336</name>
</gene>
<dbReference type="PANTHER" id="PTHR11799">
    <property type="entry name" value="PARAOXONASE"/>
    <property type="match status" value="1"/>
</dbReference>
<dbReference type="SUPFAM" id="SSF63829">
    <property type="entry name" value="Calcium-dependent phosphotriesterase"/>
    <property type="match status" value="1"/>
</dbReference>
<proteinExistence type="predicted"/>
<dbReference type="OrthoDB" id="5307922at2759"/>
<dbReference type="EMBL" id="JABEYC010000705">
    <property type="protein sequence ID" value="KAF4974812.1"/>
    <property type="molecule type" value="Genomic_DNA"/>
</dbReference>